<dbReference type="AlphaFoldDB" id="A0A845GMG8"/>
<name>A0A845GMG8_9BURK</name>
<evidence type="ECO:0000313" key="2">
    <source>
        <dbReference type="Proteomes" id="UP000447355"/>
    </source>
</evidence>
<evidence type="ECO:0000313" key="1">
    <source>
        <dbReference type="EMBL" id="MYM95484.1"/>
    </source>
</evidence>
<proteinExistence type="predicted"/>
<protein>
    <submittedName>
        <fullName evidence="1">Uncharacterized protein</fullName>
    </submittedName>
</protein>
<dbReference type="EMBL" id="WWCX01000027">
    <property type="protein sequence ID" value="MYM95484.1"/>
    <property type="molecule type" value="Genomic_DNA"/>
</dbReference>
<comment type="caution">
    <text evidence="1">The sequence shown here is derived from an EMBL/GenBank/DDBJ whole genome shotgun (WGS) entry which is preliminary data.</text>
</comment>
<reference evidence="1" key="1">
    <citation type="submission" date="2019-12" db="EMBL/GenBank/DDBJ databases">
        <title>Novel species isolated from a subtropical stream in China.</title>
        <authorList>
            <person name="Lu H."/>
        </authorList>
    </citation>
    <scope>NUCLEOTIDE SEQUENCE [LARGE SCALE GENOMIC DNA]</scope>
    <source>
        <strain evidence="1">FT81W</strain>
    </source>
</reference>
<dbReference type="RefSeq" id="WP_161084602.1">
    <property type="nucleotide sequence ID" value="NZ_WWCX01000027.1"/>
</dbReference>
<dbReference type="Proteomes" id="UP000447355">
    <property type="component" value="Unassembled WGS sequence"/>
</dbReference>
<dbReference type="Gene3D" id="3.50.50.60">
    <property type="entry name" value="FAD/NAD(P)-binding domain"/>
    <property type="match status" value="1"/>
</dbReference>
<organism evidence="1 2">
    <name type="scientific">Duganella vulcania</name>
    <dbReference type="NCBI Taxonomy" id="2692166"/>
    <lineage>
        <taxon>Bacteria</taxon>
        <taxon>Pseudomonadati</taxon>
        <taxon>Pseudomonadota</taxon>
        <taxon>Betaproteobacteria</taxon>
        <taxon>Burkholderiales</taxon>
        <taxon>Oxalobacteraceae</taxon>
        <taxon>Telluria group</taxon>
        <taxon>Duganella</taxon>
    </lineage>
</organism>
<gene>
    <name evidence="1" type="ORF">GTP90_16575</name>
</gene>
<sequence length="85" mass="9436">MAPRIGSSRDERNSAPYDLQGFREASHLAILTGLGVRPRAYDPMAGLLDLRQVQAHFWNLRNAIARAVDGMPDHAQFLREHVAAA</sequence>
<dbReference type="InterPro" id="IPR036188">
    <property type="entry name" value="FAD/NAD-bd_sf"/>
</dbReference>
<accession>A0A845GMG8</accession>